<feature type="transmembrane region" description="Helical" evidence="1">
    <location>
        <begin position="332"/>
        <end position="356"/>
    </location>
</feature>
<reference evidence="2 3" key="1">
    <citation type="submission" date="2015-07" db="EMBL/GenBank/DDBJ databases">
        <authorList>
            <person name="Noorani M."/>
        </authorList>
    </citation>
    <scope>NUCLEOTIDE SEQUENCE [LARGE SCALE GENOMIC DNA]</scope>
    <source>
        <strain evidence="2">BBA 69670</strain>
    </source>
</reference>
<feature type="transmembrane region" description="Helical" evidence="1">
    <location>
        <begin position="202"/>
        <end position="222"/>
    </location>
</feature>
<feature type="transmembrane region" description="Helical" evidence="1">
    <location>
        <begin position="146"/>
        <end position="165"/>
    </location>
</feature>
<evidence type="ECO:0000256" key="1">
    <source>
        <dbReference type="SAM" id="Phobius"/>
    </source>
</evidence>
<evidence type="ECO:0000313" key="2">
    <source>
        <dbReference type="EMBL" id="CUA68014.1"/>
    </source>
</evidence>
<name>A0A0K6FPV8_9AGAM</name>
<evidence type="ECO:0000313" key="3">
    <source>
        <dbReference type="Proteomes" id="UP000044841"/>
    </source>
</evidence>
<accession>A0A0K6FPV8</accession>
<keyword evidence="3" id="KW-1185">Reference proteome</keyword>
<feature type="transmembrane region" description="Helical" evidence="1">
    <location>
        <begin position="84"/>
        <end position="101"/>
    </location>
</feature>
<keyword evidence="1" id="KW-0812">Transmembrane</keyword>
<dbReference type="AlphaFoldDB" id="A0A0K6FPV8"/>
<sequence>MPGFVIFREDACLSSTKYTLPLPPPSVYRHLGASLLMGDLNCPMMINPDVAGVGRKVRVALYIQTSLAALSCIFQPSLLLPHSLVLSFTSITLLATAFTQIKTREMSVLDGAVVKWLTFPNVLFAICQSGVLLLNWEYPQKMRHCFLRIGSILLASASFVLWIEWRSVVCFGTFYFGKDKNGVECAPEWAFSEAVCSKAETISWRGLYAAMILPVACIFVELNRTFCLLRSATHDIILDPENPKQGTCADCGTREPAQFEIANPPSGFTRLFTGKRPSLSRIYSVPKWGPRLGRVFLIIAGAAAIGCIGIAESVVVEYAAPPMVYSWSYGQVTVLATAIVQAIVAIWQLDIVAKLMERMERKFMRRCNSGQYAQMDSEAFVSTTS</sequence>
<dbReference type="EMBL" id="CYGV01000302">
    <property type="protein sequence ID" value="CUA68014.1"/>
    <property type="molecule type" value="Genomic_DNA"/>
</dbReference>
<organism evidence="2 3">
    <name type="scientific">Rhizoctonia solani</name>
    <dbReference type="NCBI Taxonomy" id="456999"/>
    <lineage>
        <taxon>Eukaryota</taxon>
        <taxon>Fungi</taxon>
        <taxon>Dikarya</taxon>
        <taxon>Basidiomycota</taxon>
        <taxon>Agaricomycotina</taxon>
        <taxon>Agaricomycetes</taxon>
        <taxon>Cantharellales</taxon>
        <taxon>Ceratobasidiaceae</taxon>
        <taxon>Rhizoctonia</taxon>
    </lineage>
</organism>
<gene>
    <name evidence="2" type="ORF">RSOLAG22IIIB_07693</name>
</gene>
<proteinExistence type="predicted"/>
<feature type="transmembrane region" description="Helical" evidence="1">
    <location>
        <begin position="113"/>
        <end position="134"/>
    </location>
</feature>
<keyword evidence="1" id="KW-0472">Membrane</keyword>
<keyword evidence="1" id="KW-1133">Transmembrane helix</keyword>
<protein>
    <submittedName>
        <fullName evidence="2">Uncharacterized protein</fullName>
    </submittedName>
</protein>
<feature type="transmembrane region" description="Helical" evidence="1">
    <location>
        <begin position="295"/>
        <end position="320"/>
    </location>
</feature>
<dbReference type="Proteomes" id="UP000044841">
    <property type="component" value="Unassembled WGS sequence"/>
</dbReference>